<dbReference type="Proteomes" id="UP001434883">
    <property type="component" value="Unassembled WGS sequence"/>
</dbReference>
<gene>
    <name evidence="1" type="ORF">XENOCAPTIV_009107</name>
</gene>
<comment type="caution">
    <text evidence="1">The sequence shown here is derived from an EMBL/GenBank/DDBJ whole genome shotgun (WGS) entry which is preliminary data.</text>
</comment>
<reference evidence="1 2" key="1">
    <citation type="submission" date="2021-06" db="EMBL/GenBank/DDBJ databases">
        <authorList>
            <person name="Palmer J.M."/>
        </authorList>
    </citation>
    <scope>NUCLEOTIDE SEQUENCE [LARGE SCALE GENOMIC DNA]</scope>
    <source>
        <strain evidence="1 2">XC_2019</strain>
        <tissue evidence="1">Muscle</tissue>
    </source>
</reference>
<keyword evidence="2" id="KW-1185">Reference proteome</keyword>
<dbReference type="EMBL" id="JAHRIN010069301">
    <property type="protein sequence ID" value="MEQ2215991.1"/>
    <property type="molecule type" value="Genomic_DNA"/>
</dbReference>
<evidence type="ECO:0000313" key="1">
    <source>
        <dbReference type="EMBL" id="MEQ2215991.1"/>
    </source>
</evidence>
<proteinExistence type="predicted"/>
<protein>
    <submittedName>
        <fullName evidence="1">Uncharacterized protein</fullName>
    </submittedName>
</protein>
<accession>A0ABV0S7W5</accession>
<organism evidence="1 2">
    <name type="scientific">Xenoophorus captivus</name>
    <dbReference type="NCBI Taxonomy" id="1517983"/>
    <lineage>
        <taxon>Eukaryota</taxon>
        <taxon>Metazoa</taxon>
        <taxon>Chordata</taxon>
        <taxon>Craniata</taxon>
        <taxon>Vertebrata</taxon>
        <taxon>Euteleostomi</taxon>
        <taxon>Actinopterygii</taxon>
        <taxon>Neopterygii</taxon>
        <taxon>Teleostei</taxon>
        <taxon>Neoteleostei</taxon>
        <taxon>Acanthomorphata</taxon>
        <taxon>Ovalentaria</taxon>
        <taxon>Atherinomorphae</taxon>
        <taxon>Cyprinodontiformes</taxon>
        <taxon>Goodeidae</taxon>
        <taxon>Xenoophorus</taxon>
    </lineage>
</organism>
<name>A0ABV0S7W5_9TELE</name>
<sequence>MKSHKCLRIPFNYLTAETLTNYHLFHFFLCKPSGVAAGQKFNLPQLGSTNVKSGKSELTVRNPPKMKGFSEIQQLHTNSPWYQYCMRELDYLSKRCDTCFECECQGTTNSKHPVYPSKTFQCWEKAFASNRFLLL</sequence>
<evidence type="ECO:0000313" key="2">
    <source>
        <dbReference type="Proteomes" id="UP001434883"/>
    </source>
</evidence>